<dbReference type="OMA" id="IVFEAMG"/>
<dbReference type="EMBL" id="JH971392">
    <property type="protein sequence ID" value="EKM78455.1"/>
    <property type="molecule type" value="Genomic_DNA"/>
</dbReference>
<dbReference type="Proteomes" id="UP000008493">
    <property type="component" value="Unassembled WGS sequence"/>
</dbReference>
<dbReference type="AlphaFoldDB" id="K5XTS5"/>
<dbReference type="InterPro" id="IPR056884">
    <property type="entry name" value="NPHP3-like_N"/>
</dbReference>
<protein>
    <recommendedName>
        <fullName evidence="2">Nephrocystin 3-like N-terminal domain-containing protein</fullName>
    </recommendedName>
</protein>
<dbReference type="RefSeq" id="XP_007331101.1">
    <property type="nucleotide sequence ID" value="XM_007331039.1"/>
</dbReference>
<dbReference type="PANTHER" id="PTHR10039">
    <property type="entry name" value="AMELOGENIN"/>
    <property type="match status" value="1"/>
</dbReference>
<gene>
    <name evidence="3" type="ORF">AGABI1DRAFT_129561</name>
</gene>
<dbReference type="SUPFAM" id="SSF52540">
    <property type="entry name" value="P-loop containing nucleoside triphosphate hydrolases"/>
    <property type="match status" value="1"/>
</dbReference>
<keyword evidence="1" id="KW-0677">Repeat</keyword>
<accession>K5XTS5</accession>
<name>K5XTS5_AGABU</name>
<keyword evidence="4" id="KW-1185">Reference proteome</keyword>
<feature type="domain" description="Nephrocystin 3-like N-terminal" evidence="2">
    <location>
        <begin position="82"/>
        <end position="240"/>
    </location>
</feature>
<proteinExistence type="predicted"/>
<organism evidence="3 4">
    <name type="scientific">Agaricus bisporus var. burnettii (strain JB137-S8 / ATCC MYA-4627 / FGSC 10392)</name>
    <name type="common">White button mushroom</name>
    <dbReference type="NCBI Taxonomy" id="597362"/>
    <lineage>
        <taxon>Eukaryota</taxon>
        <taxon>Fungi</taxon>
        <taxon>Dikarya</taxon>
        <taxon>Basidiomycota</taxon>
        <taxon>Agaricomycotina</taxon>
        <taxon>Agaricomycetes</taxon>
        <taxon>Agaricomycetidae</taxon>
        <taxon>Agaricales</taxon>
        <taxon>Agaricineae</taxon>
        <taxon>Agaricaceae</taxon>
        <taxon>Agaricus</taxon>
    </lineage>
</organism>
<dbReference type="InterPro" id="IPR027417">
    <property type="entry name" value="P-loop_NTPase"/>
</dbReference>
<dbReference type="PANTHER" id="PTHR10039:SF14">
    <property type="entry name" value="NACHT DOMAIN-CONTAINING PROTEIN"/>
    <property type="match status" value="1"/>
</dbReference>
<reference evidence="4" key="1">
    <citation type="journal article" date="2012" name="Proc. Natl. Acad. Sci. U.S.A.">
        <title>Genome sequence of the button mushroom Agaricus bisporus reveals mechanisms governing adaptation to a humic-rich ecological niche.</title>
        <authorList>
            <person name="Morin E."/>
            <person name="Kohler A."/>
            <person name="Baker A.R."/>
            <person name="Foulongne-Oriol M."/>
            <person name="Lombard V."/>
            <person name="Nagy L.G."/>
            <person name="Ohm R.A."/>
            <person name="Patyshakuliyeva A."/>
            <person name="Brun A."/>
            <person name="Aerts A.L."/>
            <person name="Bailey A.M."/>
            <person name="Billette C."/>
            <person name="Coutinho P.M."/>
            <person name="Deakin G."/>
            <person name="Doddapaneni H."/>
            <person name="Floudas D."/>
            <person name="Grimwood J."/>
            <person name="Hilden K."/>
            <person name="Kuees U."/>
            <person name="LaButti K.M."/>
            <person name="Lapidus A."/>
            <person name="Lindquist E.A."/>
            <person name="Lucas S.M."/>
            <person name="Murat C."/>
            <person name="Riley R.W."/>
            <person name="Salamov A.A."/>
            <person name="Schmutz J."/>
            <person name="Subramanian V."/>
            <person name="Woesten H.A.B."/>
            <person name="Xu J."/>
            <person name="Eastwood D.C."/>
            <person name="Foster G.D."/>
            <person name="Sonnenberg A.S."/>
            <person name="Cullen D."/>
            <person name="de Vries R.P."/>
            <person name="Lundell T."/>
            <person name="Hibbett D.S."/>
            <person name="Henrissat B."/>
            <person name="Burton K.S."/>
            <person name="Kerrigan R.W."/>
            <person name="Challen M.P."/>
            <person name="Grigoriev I.V."/>
            <person name="Martin F."/>
        </authorList>
    </citation>
    <scope>NUCLEOTIDE SEQUENCE [LARGE SCALE GENOMIC DNA]</scope>
    <source>
        <strain evidence="4">JB137-S8 / ATCC MYA-4627 / FGSC 10392</strain>
    </source>
</reference>
<dbReference type="OrthoDB" id="5967843at2759"/>
<dbReference type="eggNOG" id="KOG0266">
    <property type="taxonomic scope" value="Eukaryota"/>
</dbReference>
<evidence type="ECO:0000313" key="3">
    <source>
        <dbReference type="EMBL" id="EKM78455.1"/>
    </source>
</evidence>
<evidence type="ECO:0000313" key="4">
    <source>
        <dbReference type="Proteomes" id="UP000008493"/>
    </source>
</evidence>
<evidence type="ECO:0000259" key="2">
    <source>
        <dbReference type="Pfam" id="PF24883"/>
    </source>
</evidence>
<dbReference type="GeneID" id="18827029"/>
<evidence type="ECO:0000256" key="1">
    <source>
        <dbReference type="ARBA" id="ARBA00022737"/>
    </source>
</evidence>
<dbReference type="Pfam" id="PF24883">
    <property type="entry name" value="NPHP3_N"/>
    <property type="match status" value="1"/>
</dbReference>
<dbReference type="HOGENOM" id="CLU_000288_6_10_1"/>
<dbReference type="Gene3D" id="3.40.50.300">
    <property type="entry name" value="P-loop containing nucleotide triphosphate hydrolases"/>
    <property type="match status" value="1"/>
</dbReference>
<dbReference type="KEGG" id="abp:AGABI1DRAFT129561"/>
<sequence>MQAFQNAQNFVLSNPVFSNQSNHYQSGLNGGFHPEFRTKSDDSTQGIDILRESSAPEATFDSDSRRYAPSCFPGTRSQYIEDILNWATAQSAFPIYRITGPAGVGKTAIAQTCAEELRSQCHLGASFFFTVHGCSDYSRFFTSISHQLSSKSPDYHEILDKKLRLDPTIVRKQLRSQFRELIIEPIRELELVGKPVGGRVILVDGLDECKDKKAQREIIDVVTTSVATRTTPFYWAFFSRPEPQIEAAFADHRVASLCISTLLPVSRGIDGEIELYLRCGLQNILRHRGITTSDPWPSKQDIHTLVSAAQGLYIYAATVLRFVGRTDTQYDPQELLHIVLTASTQCSYGSSMRTPFKELDAFYTLILQRVPNGLLSSIQLLLSLMVLRDLDGEVLTSIRLLSNMLRLTETKMKLLCGELVAVVHHGISNSNQGSSSFDTTSHCRSASPAQVSPMEKAYAREGALGFYHKSFFDFLCDPIRSGSFCVTTPTVCNKLFQHLVELQIHYSKSYSFRSNCGLVLAANESATNLADVQHALSWPFDVELFNPIMRVIVFEAMGGILLDRFFPYDNLDNQLLSRLSHVDHRKQLFIQSSWVFKPNVLTLGLNFGYMCIIKNVQETMLCSTIHHDMLNFDAEKFREGISRLEAAQVIQRYQPSSTSLDLPLFRCDADGNALSGLYIKGRGQASTFWYWILDPEMKYYREFETVDLAEGERIFREENFELWDVDLADDDWSSSGYPFSNEFHRIVFHNSLSCLHRYSGKTRDKSTTEE</sequence>
<dbReference type="InParanoid" id="K5XTS5"/>